<accession>A0AAU6WX00</accession>
<proteinExistence type="predicted"/>
<dbReference type="EMBL" id="CP154834">
    <property type="protein sequence ID" value="XAO76467.1"/>
    <property type="molecule type" value="Genomic_DNA"/>
</dbReference>
<dbReference type="InterPro" id="IPR026444">
    <property type="entry name" value="Secre_tail"/>
</dbReference>
<name>A0AAU6WX00_9FLAO</name>
<dbReference type="Proteomes" id="UP001463665">
    <property type="component" value="Chromosome"/>
</dbReference>
<evidence type="ECO:0000313" key="4">
    <source>
        <dbReference type="Proteomes" id="UP001463665"/>
    </source>
</evidence>
<dbReference type="RefSeq" id="WP_345767807.1">
    <property type="nucleotide sequence ID" value="NZ_CP154834.1"/>
</dbReference>
<reference evidence="3 4" key="1">
    <citation type="submission" date="2024-04" db="EMBL/GenBank/DDBJ databases">
        <title>Genome sequencing and assembly of rice foliar adapted Chryseobacterium endophyticum OsEnb-ALM-A6.</title>
        <authorList>
            <person name="Kumar S."/>
            <person name="Javed M."/>
            <person name="Chouhan V."/>
            <person name="Charishma K."/>
            <person name="Patel A."/>
            <person name="Kumar M."/>
            <person name="Sahu K.P."/>
            <person name="Kumar A."/>
        </authorList>
    </citation>
    <scope>NUCLEOTIDE SEQUENCE [LARGE SCALE GENOMIC DNA]</scope>
    <source>
        <strain evidence="3 4">OsEnb-ALM-A6</strain>
    </source>
</reference>
<organism evidence="3 4">
    <name type="scientific">Chryseobacterium endophyticum</name>
    <dbReference type="NCBI Taxonomy" id="1854762"/>
    <lineage>
        <taxon>Bacteria</taxon>
        <taxon>Pseudomonadati</taxon>
        <taxon>Bacteroidota</taxon>
        <taxon>Flavobacteriia</taxon>
        <taxon>Flavobacteriales</taxon>
        <taxon>Weeksellaceae</taxon>
        <taxon>Chryseobacterium group</taxon>
        <taxon>Chryseobacterium</taxon>
    </lineage>
</organism>
<keyword evidence="4" id="KW-1185">Reference proteome</keyword>
<evidence type="ECO:0000256" key="1">
    <source>
        <dbReference type="ARBA" id="ARBA00022729"/>
    </source>
</evidence>
<protein>
    <submittedName>
        <fullName evidence="3">T9SS type A sorting domain-containing protein</fullName>
    </submittedName>
</protein>
<sequence length="128" mass="13801">MIWRTFAKRGLGVNASAGSKTNINDQVEDFSVPAGCALATDEVKTVKSNISIYPNPAKNEFFINFPSNTLGKVSVEIYDMSGKLVSSEDKISPDAKKAISTDRLINGTYMVKVKGIGIDAASKVIVRK</sequence>
<evidence type="ECO:0000313" key="3">
    <source>
        <dbReference type="EMBL" id="XAO76467.1"/>
    </source>
</evidence>
<keyword evidence="1" id="KW-0732">Signal</keyword>
<feature type="domain" description="Secretion system C-terminal sorting" evidence="2">
    <location>
        <begin position="52"/>
        <end position="126"/>
    </location>
</feature>
<dbReference type="Pfam" id="PF18962">
    <property type="entry name" value="Por_Secre_tail"/>
    <property type="match status" value="1"/>
</dbReference>
<dbReference type="AlphaFoldDB" id="A0AAU6WX00"/>
<evidence type="ECO:0000259" key="2">
    <source>
        <dbReference type="Pfam" id="PF18962"/>
    </source>
</evidence>
<gene>
    <name evidence="3" type="ORF">AAFP95_10655</name>
</gene>
<dbReference type="NCBIfam" id="TIGR04183">
    <property type="entry name" value="Por_Secre_tail"/>
    <property type="match status" value="1"/>
</dbReference>